<dbReference type="GO" id="GO:0009411">
    <property type="term" value="P:response to UV"/>
    <property type="evidence" value="ECO:0007669"/>
    <property type="project" value="InterPro"/>
</dbReference>
<dbReference type="EMBL" id="BLZR01000001">
    <property type="protein sequence ID" value="GFP76932.1"/>
    <property type="molecule type" value="Genomic_DNA"/>
</dbReference>
<evidence type="ECO:0000256" key="5">
    <source>
        <dbReference type="ARBA" id="ARBA00022801"/>
    </source>
</evidence>
<evidence type="ECO:0000256" key="2">
    <source>
        <dbReference type="ARBA" id="ARBA00022759"/>
    </source>
</evidence>
<keyword evidence="4" id="KW-0228">DNA excision</keyword>
<dbReference type="InterPro" id="IPR036237">
    <property type="entry name" value="Xyl_isomerase-like_sf"/>
</dbReference>
<dbReference type="InterPro" id="IPR004601">
    <property type="entry name" value="UvdE"/>
</dbReference>
<keyword evidence="3" id="KW-0227">DNA damage</keyword>
<keyword evidence="5" id="KW-0378">Hydrolase</keyword>
<name>A0A6V8SK66_9CLOT</name>
<evidence type="ECO:0000256" key="1">
    <source>
        <dbReference type="ARBA" id="ARBA00022722"/>
    </source>
</evidence>
<dbReference type="AlphaFoldDB" id="A0A6V8SK66"/>
<keyword evidence="2 7" id="KW-0255">Endonuclease</keyword>
<gene>
    <name evidence="7" type="ORF">bsdtw1_03044</name>
</gene>
<dbReference type="GO" id="GO:0006289">
    <property type="term" value="P:nucleotide-excision repair"/>
    <property type="evidence" value="ECO:0007669"/>
    <property type="project" value="InterPro"/>
</dbReference>
<dbReference type="Gene3D" id="3.20.20.150">
    <property type="entry name" value="Divalent-metal-dependent TIM barrel enzymes"/>
    <property type="match status" value="1"/>
</dbReference>
<dbReference type="NCBIfam" id="TIGR00629">
    <property type="entry name" value="uvde"/>
    <property type="match status" value="1"/>
</dbReference>
<evidence type="ECO:0000313" key="7">
    <source>
        <dbReference type="EMBL" id="GFP76932.1"/>
    </source>
</evidence>
<dbReference type="PANTHER" id="PTHR31290:SF5">
    <property type="entry name" value="UV-DAMAGE ENDONUCLEASE"/>
    <property type="match status" value="1"/>
</dbReference>
<dbReference type="RefSeq" id="WP_183278328.1">
    <property type="nucleotide sequence ID" value="NZ_BLZR01000001.1"/>
</dbReference>
<keyword evidence="6" id="KW-0234">DNA repair</keyword>
<evidence type="ECO:0000256" key="4">
    <source>
        <dbReference type="ARBA" id="ARBA00022769"/>
    </source>
</evidence>
<proteinExistence type="predicted"/>
<reference evidence="7 8" key="1">
    <citation type="submission" date="2020-07" db="EMBL/GenBank/DDBJ databases">
        <title>A new beta-1,3-glucan-decomposing anaerobic bacterium isolated from anoxic soil subjected to biological soil disinfestation.</title>
        <authorList>
            <person name="Ueki A."/>
            <person name="Tonouchi A."/>
        </authorList>
    </citation>
    <scope>NUCLEOTIDE SEQUENCE [LARGE SCALE GENOMIC DNA]</scope>
    <source>
        <strain evidence="7 8">TW1</strain>
    </source>
</reference>
<dbReference type="GO" id="GO:0016787">
    <property type="term" value="F:hydrolase activity"/>
    <property type="evidence" value="ECO:0007669"/>
    <property type="project" value="UniProtKB-KW"/>
</dbReference>
<dbReference type="Proteomes" id="UP000580568">
    <property type="component" value="Unassembled WGS sequence"/>
</dbReference>
<sequence length="319" mass="37369">MILRLGYVAIALKLPKTTSSSTVTYATYSKLTNEESKMNKLKATTLSNLDNLYKILQYNVENQLHFYRITSALIPLATHPEVMWKYREMFSKDFKRIGDLVRKNQMRVDTHPDEFNVINSLREDVVVATERNLWPHVHLFEDMNYPEGKMVLHVGSSAGGKEEALERFEVNFRKFPKEITSRLMIENDDKTFNVREVLSLCKDINAPMVLDAHHHLCNNDGEELKDYISDIFDTWKDQSLPAKFHFSSPKESERDRKHADFIDPQAFIRFIELCREVNKDMDVMLEAKQKDLAVYQLADDIEKIKPEWKRIDVSTFEIK</sequence>
<dbReference type="PANTHER" id="PTHR31290">
    <property type="entry name" value="UV-DAMAGE ENDONUCLEASE"/>
    <property type="match status" value="1"/>
</dbReference>
<dbReference type="SUPFAM" id="SSF51658">
    <property type="entry name" value="Xylose isomerase-like"/>
    <property type="match status" value="1"/>
</dbReference>
<dbReference type="Pfam" id="PF03851">
    <property type="entry name" value="UvdE"/>
    <property type="match status" value="1"/>
</dbReference>
<keyword evidence="1" id="KW-0540">Nuclease</keyword>
<comment type="caution">
    <text evidence="7">The sequence shown here is derived from an EMBL/GenBank/DDBJ whole genome shotgun (WGS) entry which is preliminary data.</text>
</comment>
<evidence type="ECO:0000256" key="6">
    <source>
        <dbReference type="ARBA" id="ARBA00023204"/>
    </source>
</evidence>
<evidence type="ECO:0000313" key="8">
    <source>
        <dbReference type="Proteomes" id="UP000580568"/>
    </source>
</evidence>
<dbReference type="GO" id="GO:0004519">
    <property type="term" value="F:endonuclease activity"/>
    <property type="evidence" value="ECO:0007669"/>
    <property type="project" value="UniProtKB-KW"/>
</dbReference>
<keyword evidence="8" id="KW-1185">Reference proteome</keyword>
<evidence type="ECO:0000256" key="3">
    <source>
        <dbReference type="ARBA" id="ARBA00022763"/>
    </source>
</evidence>
<organism evidence="7 8">
    <name type="scientific">Clostridium fungisolvens</name>
    <dbReference type="NCBI Taxonomy" id="1604897"/>
    <lineage>
        <taxon>Bacteria</taxon>
        <taxon>Bacillati</taxon>
        <taxon>Bacillota</taxon>
        <taxon>Clostridia</taxon>
        <taxon>Eubacteriales</taxon>
        <taxon>Clostridiaceae</taxon>
        <taxon>Clostridium</taxon>
    </lineage>
</organism>
<accession>A0A6V8SK66</accession>
<protein>
    <submittedName>
        <fullName evidence="7">UV DNA damage endonuclease</fullName>
    </submittedName>
</protein>